<evidence type="ECO:0000313" key="1">
    <source>
        <dbReference type="EMBL" id="KAK9522162.1"/>
    </source>
</evidence>
<dbReference type="Proteomes" id="UP001488805">
    <property type="component" value="Unassembled WGS sequence"/>
</dbReference>
<sequence length="149" mass="16898">MDITNRFLTSKEGQFVTVRKLCGKLNLCTVPHQGGEKNDLLVQIHTDDEKKQLAFSFKHPDGHYSPKVVSIESGSRYTLQLEKIDNPTDLTKNHRFEKVDIKSSEHYGLRSVVEPKQYLHAKCRNHIHVIQISGTDSDCIAVTDVPQVS</sequence>
<gene>
    <name evidence="1" type="ORF">VZT92_018646</name>
</gene>
<comment type="caution">
    <text evidence="1">The sequence shown here is derived from an EMBL/GenBank/DDBJ whole genome shotgun (WGS) entry which is preliminary data.</text>
</comment>
<reference evidence="1 2" key="1">
    <citation type="journal article" date="2024" name="Genome Biol. Evol.">
        <title>Chromosome-level genome assembly of the viviparous eelpout Zoarces viviparus.</title>
        <authorList>
            <person name="Fuhrmann N."/>
            <person name="Brasseur M.V."/>
            <person name="Bakowski C.E."/>
            <person name="Podsiadlowski L."/>
            <person name="Prost S."/>
            <person name="Krehenwinkel H."/>
            <person name="Mayer C."/>
        </authorList>
    </citation>
    <scope>NUCLEOTIDE SEQUENCE [LARGE SCALE GENOMIC DNA]</scope>
    <source>
        <strain evidence="1">NO-MEL_2022_Ind0_liver</strain>
    </source>
</reference>
<evidence type="ECO:0000313" key="2">
    <source>
        <dbReference type="Proteomes" id="UP001488805"/>
    </source>
</evidence>
<dbReference type="EMBL" id="JBCEZU010000221">
    <property type="protein sequence ID" value="KAK9522162.1"/>
    <property type="molecule type" value="Genomic_DNA"/>
</dbReference>
<proteinExistence type="predicted"/>
<accession>A0AAW1EIW2</accession>
<organism evidence="1 2">
    <name type="scientific">Zoarces viviparus</name>
    <name type="common">Viviparous eelpout</name>
    <name type="synonym">Blennius viviparus</name>
    <dbReference type="NCBI Taxonomy" id="48416"/>
    <lineage>
        <taxon>Eukaryota</taxon>
        <taxon>Metazoa</taxon>
        <taxon>Chordata</taxon>
        <taxon>Craniata</taxon>
        <taxon>Vertebrata</taxon>
        <taxon>Euteleostomi</taxon>
        <taxon>Actinopterygii</taxon>
        <taxon>Neopterygii</taxon>
        <taxon>Teleostei</taxon>
        <taxon>Neoteleostei</taxon>
        <taxon>Acanthomorphata</taxon>
        <taxon>Eupercaria</taxon>
        <taxon>Perciformes</taxon>
        <taxon>Cottioidei</taxon>
        <taxon>Zoarcales</taxon>
        <taxon>Zoarcidae</taxon>
        <taxon>Zoarcinae</taxon>
        <taxon>Zoarces</taxon>
    </lineage>
</organism>
<protein>
    <submittedName>
        <fullName evidence="1">Uncharacterized protein</fullName>
    </submittedName>
</protein>
<name>A0AAW1EIW2_ZOAVI</name>
<dbReference type="AlphaFoldDB" id="A0AAW1EIW2"/>
<keyword evidence="2" id="KW-1185">Reference proteome</keyword>